<reference evidence="3 4" key="1">
    <citation type="submission" date="2017-12" db="EMBL/GenBank/DDBJ databases">
        <title>Phylogenetic diversity of female urinary microbiome.</title>
        <authorList>
            <person name="Thomas-White K."/>
            <person name="Wolfe A.J."/>
        </authorList>
    </citation>
    <scope>NUCLEOTIDE SEQUENCE [LARGE SCALE GENOMIC DNA]</scope>
    <source>
        <strain evidence="3 4">UMB0416</strain>
    </source>
</reference>
<comment type="caution">
    <text evidence="3">The sequence shown here is derived from an EMBL/GenBank/DDBJ whole genome shotgun (WGS) entry which is preliminary data.</text>
</comment>
<evidence type="ECO:0000259" key="2">
    <source>
        <dbReference type="Pfam" id="PF01557"/>
    </source>
</evidence>
<keyword evidence="1" id="KW-0479">Metal-binding</keyword>
<feature type="domain" description="Fumarylacetoacetase-like C-terminal" evidence="2">
    <location>
        <begin position="27"/>
        <end position="231"/>
    </location>
</feature>
<dbReference type="InterPro" id="IPR011234">
    <property type="entry name" value="Fumarylacetoacetase-like_C"/>
</dbReference>
<dbReference type="GO" id="GO:0018773">
    <property type="term" value="F:acetylpyruvate hydrolase activity"/>
    <property type="evidence" value="ECO:0007669"/>
    <property type="project" value="TreeGrafter"/>
</dbReference>
<dbReference type="AlphaFoldDB" id="A0A2I1RHR1"/>
<protein>
    <submittedName>
        <fullName evidence="3">Fumarylacetoacetate hydrolase</fullName>
    </submittedName>
</protein>
<dbReference type="Pfam" id="PF01557">
    <property type="entry name" value="FAA_hydrolase"/>
    <property type="match status" value="1"/>
</dbReference>
<dbReference type="PANTHER" id="PTHR11820">
    <property type="entry name" value="ACYLPYRUVASE"/>
    <property type="match status" value="1"/>
</dbReference>
<dbReference type="GO" id="GO:0046872">
    <property type="term" value="F:metal ion binding"/>
    <property type="evidence" value="ECO:0007669"/>
    <property type="project" value="UniProtKB-KW"/>
</dbReference>
<proteinExistence type="predicted"/>
<evidence type="ECO:0000313" key="4">
    <source>
        <dbReference type="Proteomes" id="UP000234914"/>
    </source>
</evidence>
<dbReference type="Gene3D" id="3.90.850.10">
    <property type="entry name" value="Fumarylacetoacetase-like, C-terminal domain"/>
    <property type="match status" value="1"/>
</dbReference>
<evidence type="ECO:0000256" key="1">
    <source>
        <dbReference type="ARBA" id="ARBA00022723"/>
    </source>
</evidence>
<gene>
    <name evidence="3" type="ORF">CYJ96_07060</name>
</gene>
<dbReference type="Proteomes" id="UP000234914">
    <property type="component" value="Unassembled WGS sequence"/>
</dbReference>
<dbReference type="InterPro" id="IPR036663">
    <property type="entry name" value="Fumarylacetoacetase_C_sf"/>
</dbReference>
<sequence>MNTIFPPSQVVALPIHQSEQTFPVRRVYCVGRNYADHAREMGSDPDREPPFFFCKAGDSESIIAVRPDSIAQLPYPTKTQALHYEVELVVAIGKAGANVSVSQAHELIFGYAVGLDMTRRDLQNEMKKSGRPWEIGKAFDYSAPIGEVYPVASVVEIQQANISLAVNGEPKQQGNINQLIWNVAETIANLSEFFELKAGDLIFTGTPAGVGAVVKGDTILAQIDGLGNIELLVV</sequence>
<name>A0A2I1RHR1_FAUOS</name>
<dbReference type="PANTHER" id="PTHR11820:SF90">
    <property type="entry name" value="FLUTATHIONE S-TRANSFERASE"/>
    <property type="match status" value="1"/>
</dbReference>
<dbReference type="SUPFAM" id="SSF56529">
    <property type="entry name" value="FAH"/>
    <property type="match status" value="1"/>
</dbReference>
<dbReference type="EMBL" id="PKJS01000008">
    <property type="protein sequence ID" value="PKZ68636.1"/>
    <property type="molecule type" value="Genomic_DNA"/>
</dbReference>
<keyword evidence="3" id="KW-0378">Hydrolase</keyword>
<evidence type="ECO:0000313" key="3">
    <source>
        <dbReference type="EMBL" id="PKZ68636.1"/>
    </source>
</evidence>
<dbReference type="RefSeq" id="WP_101964468.1">
    <property type="nucleotide sequence ID" value="NZ_PKJS01000008.1"/>
</dbReference>
<organism evidence="3 4">
    <name type="scientific">Faucicola osloensis</name>
    <name type="common">Moraxella osloensis</name>
    <dbReference type="NCBI Taxonomy" id="34062"/>
    <lineage>
        <taxon>Bacteria</taxon>
        <taxon>Pseudomonadati</taxon>
        <taxon>Pseudomonadota</taxon>
        <taxon>Gammaproteobacteria</taxon>
        <taxon>Moraxellales</taxon>
        <taxon>Moraxellaceae</taxon>
        <taxon>Faucicola</taxon>
    </lineage>
</organism>
<accession>A0A2I1RHR1</accession>